<evidence type="ECO:0000313" key="2">
    <source>
        <dbReference type="EMBL" id="AGS51977.1"/>
    </source>
</evidence>
<feature type="region of interest" description="Disordered" evidence="1">
    <location>
        <begin position="27"/>
        <end position="72"/>
    </location>
</feature>
<organism evidence="2">
    <name type="scientific">uncultured bacterium contig00006</name>
    <dbReference type="NCBI Taxonomy" id="1181498"/>
    <lineage>
        <taxon>Bacteria</taxon>
        <taxon>environmental samples</taxon>
    </lineage>
</organism>
<accession>A0A806JYJ1</accession>
<reference evidence="2" key="1">
    <citation type="submission" date="2012-03" db="EMBL/GenBank/DDBJ databases">
        <title>Functional metagenomics reveals considerable lignocellulase gene clusters in the gut microbiome of a wood-feeding higher termite.</title>
        <authorList>
            <person name="Liu N."/>
        </authorList>
    </citation>
    <scope>NUCLEOTIDE SEQUENCE</scope>
</reference>
<protein>
    <submittedName>
        <fullName evidence="2">Uncharacterized protein</fullName>
    </submittedName>
</protein>
<dbReference type="EMBL" id="JQ844179">
    <property type="protein sequence ID" value="AGS51977.1"/>
    <property type="molecule type" value="Genomic_DNA"/>
</dbReference>
<evidence type="ECO:0000256" key="1">
    <source>
        <dbReference type="SAM" id="MobiDB-lite"/>
    </source>
</evidence>
<sequence>MGSIILVLSVAGIVLALSLDGQRGASGPVGGGTSGYSPSDGAGGEDTPSSPDDSASADGGDGADDGADNDGGAMTLADLTGSWVGEDDASGMTVELAFDGGDGFYMALLEPSGDYNVMEGICELSGSVLKLFPQRLASFSDGLYQEAYPDVSDDSPFELALSLNAGTLIIEGDGDRVTMRRGTPLGVWEFGRPAQPNTSAASGAAGVDDLTRTLTLGPFQINNEGNADTQLGWCNDTLASNNGFTSPFTAADFTGAEYLVVEFANPPAGALYIVWDGDGYGWHETTLDPPQSPDQTVFVVALASMDGYADFLTVGYELRLLLCYYSDSWLDLPIVDAWLAVANA</sequence>
<proteinExistence type="predicted"/>
<dbReference type="AlphaFoldDB" id="A0A806JYJ1"/>
<name>A0A806JYJ1_9BACT</name>